<keyword evidence="3" id="KW-1185">Reference proteome</keyword>
<dbReference type="HOGENOM" id="CLU_535484_0_0_1"/>
<gene>
    <name evidence="2" type="ORF">K437DRAFT_293262</name>
</gene>
<feature type="compositionally biased region" description="Polar residues" evidence="1">
    <location>
        <begin position="327"/>
        <end position="336"/>
    </location>
</feature>
<feature type="compositionally biased region" description="Basic and acidic residues" evidence="1">
    <location>
        <begin position="472"/>
        <end position="481"/>
    </location>
</feature>
<dbReference type="PANTHER" id="PTHR40635">
    <property type="match status" value="1"/>
</dbReference>
<dbReference type="OrthoDB" id="5374757at2759"/>
<feature type="region of interest" description="Disordered" evidence="1">
    <location>
        <begin position="424"/>
        <end position="509"/>
    </location>
</feature>
<dbReference type="Proteomes" id="UP000027361">
    <property type="component" value="Unassembled WGS sequence"/>
</dbReference>
<protein>
    <submittedName>
        <fullName evidence="2">Uncharacterized protein</fullName>
    </submittedName>
</protein>
<proteinExistence type="predicted"/>
<organism evidence="2 3">
    <name type="scientific">Tilletiaria anomala (strain ATCC 24038 / CBS 436.72 / UBC 951)</name>
    <dbReference type="NCBI Taxonomy" id="1037660"/>
    <lineage>
        <taxon>Eukaryota</taxon>
        <taxon>Fungi</taxon>
        <taxon>Dikarya</taxon>
        <taxon>Basidiomycota</taxon>
        <taxon>Ustilaginomycotina</taxon>
        <taxon>Exobasidiomycetes</taxon>
        <taxon>Georgefischeriales</taxon>
        <taxon>Tilletiariaceae</taxon>
        <taxon>Tilletiaria</taxon>
    </lineage>
</organism>
<feature type="compositionally biased region" description="Low complexity" evidence="1">
    <location>
        <begin position="425"/>
        <end position="434"/>
    </location>
</feature>
<dbReference type="PANTHER" id="PTHR40635:SF1">
    <property type="match status" value="1"/>
</dbReference>
<dbReference type="OMA" id="RTRIMPK"/>
<reference evidence="2 3" key="1">
    <citation type="submission" date="2014-05" db="EMBL/GenBank/DDBJ databases">
        <title>Draft genome sequence of a rare smut relative, Tilletiaria anomala UBC 951.</title>
        <authorList>
            <consortium name="DOE Joint Genome Institute"/>
            <person name="Toome M."/>
            <person name="Kuo A."/>
            <person name="Henrissat B."/>
            <person name="Lipzen A."/>
            <person name="Tritt A."/>
            <person name="Yoshinaga Y."/>
            <person name="Zane M."/>
            <person name="Barry K."/>
            <person name="Grigoriev I.V."/>
            <person name="Spatafora J.W."/>
            <person name="Aimea M.C."/>
        </authorList>
    </citation>
    <scope>NUCLEOTIDE SEQUENCE [LARGE SCALE GENOMIC DNA]</scope>
    <source>
        <strain evidence="2 3">UBC 951</strain>
    </source>
</reference>
<accession>A0A066WI34</accession>
<sequence>MDANQVLFTQRNSYYLRASPYTVIQMVLYLDTRHVQWMNEEGTYVLQKVMELLRPRIMPKLRNEAATQTSLSMMSKKAKVDVLSTEDFRMCYFFRRMNQRHAVLLKEHVVIDPKTGRQIRLDSGEQGGQGIGTPQTNVDGQGNGSVEGGVRSPPPIRVKDEPIEDENDRLPFGLPDPPAPPYECGVSTAVTMGDDEEQDIKPEIRVKYNGFSIFGKMLIVVVEPSNASVARLPYLFDSRDGLERDHTRQLSETPQPAGAAASRRRQMDTPVASSRRSATPLGPSSAAGLSSKRRRTGTVTDASASPRPLFRGASPTPEDAGGRASRSRTPLVQRSSSVLSFGTPSFSCAPSASATTAGLASQQAYRRISRLSGAPWNDREGTLDILTDSGICTAPPLREQSIALSDISSDDVVMRRLTSVALSDAGNRTPAPTAAGGGGRSAREGTAASAVVHVQEGNHRDRNDEEEDEEDWWRQSLREESEAFGLATQMLQREDDATQGDARGIGDDD</sequence>
<dbReference type="InParanoid" id="A0A066WI34"/>
<dbReference type="AlphaFoldDB" id="A0A066WI34"/>
<evidence type="ECO:0000313" key="3">
    <source>
        <dbReference type="Proteomes" id="UP000027361"/>
    </source>
</evidence>
<dbReference type="GeneID" id="25267139"/>
<dbReference type="RefSeq" id="XP_013245033.1">
    <property type="nucleotide sequence ID" value="XM_013389579.1"/>
</dbReference>
<evidence type="ECO:0000256" key="1">
    <source>
        <dbReference type="SAM" id="MobiDB-lite"/>
    </source>
</evidence>
<name>A0A066WI34_TILAU</name>
<dbReference type="EMBL" id="JMSN01000013">
    <property type="protein sequence ID" value="KDN52193.1"/>
    <property type="molecule type" value="Genomic_DNA"/>
</dbReference>
<evidence type="ECO:0000313" key="2">
    <source>
        <dbReference type="EMBL" id="KDN52193.1"/>
    </source>
</evidence>
<comment type="caution">
    <text evidence="2">The sequence shown here is derived from an EMBL/GenBank/DDBJ whole genome shotgun (WGS) entry which is preliminary data.</text>
</comment>
<feature type="region of interest" description="Disordered" evidence="1">
    <location>
        <begin position="244"/>
        <end position="336"/>
    </location>
</feature>
<feature type="region of interest" description="Disordered" evidence="1">
    <location>
        <begin position="122"/>
        <end position="179"/>
    </location>
</feature>